<feature type="domain" description="Stress-response A/B barrel" evidence="1">
    <location>
        <begin position="1"/>
        <end position="96"/>
    </location>
</feature>
<dbReference type="Proteomes" id="UP001172673">
    <property type="component" value="Unassembled WGS sequence"/>
</dbReference>
<dbReference type="SUPFAM" id="SSF54909">
    <property type="entry name" value="Dimeric alpha+beta barrel"/>
    <property type="match status" value="1"/>
</dbReference>
<reference evidence="2" key="1">
    <citation type="submission" date="2022-10" db="EMBL/GenBank/DDBJ databases">
        <title>Culturing micro-colonial fungi from biological soil crusts in the Mojave desert and describing Neophaeococcomyces mojavensis, and introducing the new genera and species Taxawa tesnikishii.</title>
        <authorList>
            <person name="Kurbessoian T."/>
            <person name="Stajich J.E."/>
        </authorList>
    </citation>
    <scope>NUCLEOTIDE SEQUENCE</scope>
    <source>
        <strain evidence="2">TK_41</strain>
    </source>
</reference>
<dbReference type="SMART" id="SM00886">
    <property type="entry name" value="Dabb"/>
    <property type="match status" value="1"/>
</dbReference>
<evidence type="ECO:0000313" key="3">
    <source>
        <dbReference type="Proteomes" id="UP001172673"/>
    </source>
</evidence>
<sequence>MPIVLFRLKDSYTESDFISWKSQVEALVGVIPGLRYVDIGNPLASTAFRAKGFDLALVAILERPEDAPIYAEHPKHVKIVEELRPKLFDEVVVFDLQVSERI</sequence>
<name>A0AA38WX39_9EURO</name>
<keyword evidence="3" id="KW-1185">Reference proteome</keyword>
<evidence type="ECO:0000313" key="2">
    <source>
        <dbReference type="EMBL" id="KAJ9602730.1"/>
    </source>
</evidence>
<dbReference type="Pfam" id="PF07876">
    <property type="entry name" value="Dabb"/>
    <property type="match status" value="1"/>
</dbReference>
<organism evidence="2 3">
    <name type="scientific">Cladophialophora chaetospira</name>
    <dbReference type="NCBI Taxonomy" id="386627"/>
    <lineage>
        <taxon>Eukaryota</taxon>
        <taxon>Fungi</taxon>
        <taxon>Dikarya</taxon>
        <taxon>Ascomycota</taxon>
        <taxon>Pezizomycotina</taxon>
        <taxon>Eurotiomycetes</taxon>
        <taxon>Chaetothyriomycetidae</taxon>
        <taxon>Chaetothyriales</taxon>
        <taxon>Herpotrichiellaceae</taxon>
        <taxon>Cladophialophora</taxon>
    </lineage>
</organism>
<dbReference type="EMBL" id="JAPDRK010000025">
    <property type="protein sequence ID" value="KAJ9602730.1"/>
    <property type="molecule type" value="Genomic_DNA"/>
</dbReference>
<dbReference type="Gene3D" id="3.30.70.100">
    <property type="match status" value="1"/>
</dbReference>
<comment type="caution">
    <text evidence="2">The sequence shown here is derived from an EMBL/GenBank/DDBJ whole genome shotgun (WGS) entry which is preliminary data.</text>
</comment>
<proteinExistence type="predicted"/>
<evidence type="ECO:0000259" key="1">
    <source>
        <dbReference type="PROSITE" id="PS51502"/>
    </source>
</evidence>
<gene>
    <name evidence="2" type="ORF">H2200_012924</name>
</gene>
<dbReference type="AlphaFoldDB" id="A0AA38WX39"/>
<protein>
    <recommendedName>
        <fullName evidence="1">Stress-response A/B barrel domain-containing protein</fullName>
    </recommendedName>
</protein>
<dbReference type="PROSITE" id="PS51502">
    <property type="entry name" value="S_R_A_B_BARREL"/>
    <property type="match status" value="1"/>
</dbReference>
<accession>A0AA38WX39</accession>
<dbReference type="InterPro" id="IPR013097">
    <property type="entry name" value="Dabb"/>
</dbReference>
<dbReference type="InterPro" id="IPR011008">
    <property type="entry name" value="Dimeric_a/b-barrel"/>
</dbReference>